<evidence type="ECO:0008006" key="2">
    <source>
        <dbReference type="Google" id="ProtNLM"/>
    </source>
</evidence>
<gene>
    <name evidence="1" type="ORF">MNBD_ALPHA02-771</name>
</gene>
<dbReference type="SUPFAM" id="SSF56935">
    <property type="entry name" value="Porins"/>
    <property type="match status" value="1"/>
</dbReference>
<dbReference type="InterPro" id="IPR007433">
    <property type="entry name" value="DUF481"/>
</dbReference>
<dbReference type="EMBL" id="UOED01000056">
    <property type="protein sequence ID" value="VAV90252.1"/>
    <property type="molecule type" value="Genomic_DNA"/>
</dbReference>
<proteinExistence type="predicted"/>
<dbReference type="AlphaFoldDB" id="A0A3B0RDS6"/>
<dbReference type="Pfam" id="PF04338">
    <property type="entry name" value="DUF481"/>
    <property type="match status" value="1"/>
</dbReference>
<evidence type="ECO:0000313" key="1">
    <source>
        <dbReference type="EMBL" id="VAV90252.1"/>
    </source>
</evidence>
<organism evidence="1">
    <name type="scientific">hydrothermal vent metagenome</name>
    <dbReference type="NCBI Taxonomy" id="652676"/>
    <lineage>
        <taxon>unclassified sequences</taxon>
        <taxon>metagenomes</taxon>
        <taxon>ecological metagenomes</taxon>
    </lineage>
</organism>
<sequence length="324" mass="35571">MSFHPKTIVMAAVTAFFITLSPAANAQISPDIMNLLIVASQKDNGANLDLVAGLAIAANPAAAAAINELVANLKKQMPEKKDVAVAKTTPVTQPAPAVVKEMVKDDTGFFSLRGWEKEVELNYLRSSGNTQQESLGLAGKLKRETDQLHHVIATYFDLNKNTGVTDKRRWGISYKLDYDVSDKIYLTGFTGYENDQFGAFRERITTSLGIGYPIISSDSYSWKVEGGPSILFTRDLPGESYNTSINGFASSIFDWTINDRSDLTNTTIFYLGTKNVIESKTALKVKINGSLSSKFSYDIRYDKGAPLGRKKTDTVARAGLLYDF</sequence>
<name>A0A3B0RDS6_9ZZZZ</name>
<reference evidence="1" key="1">
    <citation type="submission" date="2018-06" db="EMBL/GenBank/DDBJ databases">
        <authorList>
            <person name="Zhirakovskaya E."/>
        </authorList>
    </citation>
    <scope>NUCLEOTIDE SEQUENCE</scope>
</reference>
<accession>A0A3B0RDS6</accession>
<protein>
    <recommendedName>
        <fullName evidence="2">Salt-induced outer membrane protein</fullName>
    </recommendedName>
</protein>